<evidence type="ECO:0000313" key="3">
    <source>
        <dbReference type="Proteomes" id="UP000271010"/>
    </source>
</evidence>
<dbReference type="GO" id="GO:0008236">
    <property type="term" value="F:serine-type peptidase activity"/>
    <property type="evidence" value="ECO:0007669"/>
    <property type="project" value="InterPro"/>
</dbReference>
<evidence type="ECO:0000259" key="1">
    <source>
        <dbReference type="SMART" id="SM00245"/>
    </source>
</evidence>
<sequence>MKFAATQVSFLLLIVFLVTGHSAVALTETERLASWAKIWGFLKYYHPEVAKGERDWDQQMITLLPEVRMAATPEELSTIYAKLLEQLGPVTNCKKCGSEEKISVWHRRNLDLSFLADSRMLTPALQQKLLHLKNNRNQQPNFYVKTRLPGVAHFSNEKYYEEMLFPSEEYRLLALFRYWNAIHYFFPYKYAIDRDWNQVLETLIPLFKDAKDLRAYNSALWQMVSSVQDSHSLFVAKSPETLKAHRNVNGTGYISPYAISFVGRKPVVSGFRNDSVAALGPLQLGDVITHLNHLPVDSIIERSKISIPASNQATLLRSLKNTLLTGYTPEMDITFERNGRSVTQKLRLYRYNELRPKRNQPAPAVSWVEDGIAYVHMGNLKETQVDSTMQSLMTSKAIIFDLRYYPQLTGFKIAPYLTSKKVVKTLATGPDFTFPGIFQSLKPAVIQPVKGVCYKGKVIMIMNEDTQSRGEYTVMLFKASPRSMTVGSHTAGADGNVAYLPLPGGVEAVFTGLGVYYPNRQETQRVGLLPDIEVKPTIKGIKDQRDELLEKALQVARTEM</sequence>
<dbReference type="Pfam" id="PF03572">
    <property type="entry name" value="Peptidase_S41"/>
    <property type="match status" value="1"/>
</dbReference>
<dbReference type="SUPFAM" id="SSF50156">
    <property type="entry name" value="PDZ domain-like"/>
    <property type="match status" value="1"/>
</dbReference>
<proteinExistence type="predicted"/>
<dbReference type="InterPro" id="IPR029045">
    <property type="entry name" value="ClpP/crotonase-like_dom_sf"/>
</dbReference>
<dbReference type="OrthoDB" id="5379939at2"/>
<accession>A0A3M9N5Y3</accession>
<dbReference type="AlphaFoldDB" id="A0A3M9N5Y3"/>
<dbReference type="Gene3D" id="2.30.42.10">
    <property type="match status" value="1"/>
</dbReference>
<protein>
    <recommendedName>
        <fullName evidence="1">Tail specific protease domain-containing protein</fullName>
    </recommendedName>
</protein>
<gene>
    <name evidence="2" type="ORF">EFA69_03540</name>
</gene>
<comment type="caution">
    <text evidence="2">The sequence shown here is derived from an EMBL/GenBank/DDBJ whole genome shotgun (WGS) entry which is preliminary data.</text>
</comment>
<name>A0A3M9N5Y3_9BACT</name>
<organism evidence="2 3">
    <name type="scientific">Rufibacter immobilis</name>
    <dbReference type="NCBI Taxonomy" id="1348778"/>
    <lineage>
        <taxon>Bacteria</taxon>
        <taxon>Pseudomonadati</taxon>
        <taxon>Bacteroidota</taxon>
        <taxon>Cytophagia</taxon>
        <taxon>Cytophagales</taxon>
        <taxon>Hymenobacteraceae</taxon>
        <taxon>Rufibacter</taxon>
    </lineage>
</organism>
<dbReference type="SUPFAM" id="SSF52096">
    <property type="entry name" value="ClpP/crotonase"/>
    <property type="match status" value="1"/>
</dbReference>
<dbReference type="CDD" id="cd07562">
    <property type="entry name" value="Peptidase_S41_TRI"/>
    <property type="match status" value="1"/>
</dbReference>
<feature type="domain" description="Tail specific protease" evidence="1">
    <location>
        <begin position="328"/>
        <end position="535"/>
    </location>
</feature>
<dbReference type="SMART" id="SM00245">
    <property type="entry name" value="TSPc"/>
    <property type="match status" value="1"/>
</dbReference>
<keyword evidence="3" id="KW-1185">Reference proteome</keyword>
<dbReference type="Proteomes" id="UP000271010">
    <property type="component" value="Unassembled WGS sequence"/>
</dbReference>
<dbReference type="EMBL" id="RJJE01000002">
    <property type="protein sequence ID" value="RNI32408.1"/>
    <property type="molecule type" value="Genomic_DNA"/>
</dbReference>
<evidence type="ECO:0000313" key="2">
    <source>
        <dbReference type="EMBL" id="RNI32408.1"/>
    </source>
</evidence>
<dbReference type="Gene3D" id="3.30.750.44">
    <property type="match status" value="1"/>
</dbReference>
<dbReference type="InterPro" id="IPR005151">
    <property type="entry name" value="Tail-specific_protease"/>
</dbReference>
<dbReference type="GO" id="GO:0006508">
    <property type="term" value="P:proteolysis"/>
    <property type="evidence" value="ECO:0007669"/>
    <property type="project" value="InterPro"/>
</dbReference>
<dbReference type="RefSeq" id="WP_123131708.1">
    <property type="nucleotide sequence ID" value="NZ_RJJE01000002.1"/>
</dbReference>
<reference evidence="2 3" key="1">
    <citation type="submission" date="2018-11" db="EMBL/GenBank/DDBJ databases">
        <title>Rufibacter latericius sp. nov., isolated from water in Baiyang Lake.</title>
        <authorList>
            <person name="Yang Y."/>
        </authorList>
    </citation>
    <scope>NUCLEOTIDE SEQUENCE [LARGE SCALE GENOMIC DNA]</scope>
    <source>
        <strain evidence="2 3">MCC P1</strain>
    </source>
</reference>
<dbReference type="Gene3D" id="3.90.226.10">
    <property type="entry name" value="2-enoyl-CoA Hydratase, Chain A, domain 1"/>
    <property type="match status" value="1"/>
</dbReference>
<dbReference type="InterPro" id="IPR036034">
    <property type="entry name" value="PDZ_sf"/>
</dbReference>